<dbReference type="Gene3D" id="1.10.3210.10">
    <property type="entry name" value="Hypothetical protein af1432"/>
    <property type="match status" value="1"/>
</dbReference>
<keyword evidence="2" id="KW-0378">Hydrolase</keyword>
<reference evidence="2 3" key="1">
    <citation type="journal article" date="2018" name="Environ. Microbiol.">
        <title>Ecological and genomic features of two widespread freshwater picocyanobacteria.</title>
        <authorList>
            <person name="Cabello-Yeves P.J."/>
            <person name="Picazo A."/>
            <person name="Camacho A."/>
            <person name="Callieri C."/>
            <person name="Rosselli R."/>
            <person name="Roda-Garcia J.J."/>
            <person name="Coutinho F.H."/>
            <person name="Rodriguez-Valera F."/>
        </authorList>
    </citation>
    <scope>NUCLEOTIDE SEQUENCE [LARGE SCALE GENOMIC DNA]</scope>
    <source>
        <strain evidence="2 3">Tous</strain>
    </source>
</reference>
<dbReference type="GO" id="GO:0016787">
    <property type="term" value="F:hydrolase activity"/>
    <property type="evidence" value="ECO:0007669"/>
    <property type="project" value="UniProtKB-KW"/>
</dbReference>
<name>A0A2P7MZ34_9CYAN</name>
<sequence>MTFPASHLAPTEPERNKEAASLIRQVGDDLNFRLRQLHEQLLEQVPDVDRIACALYEPSDDMLRTFVHSTRQGVAIKGYEFCLSESASLSGLAASRSVRILDEIADVVNAANPHSQWLLNEGYRSSFTVPLYERQEFIGFLFYDSLKPAAFSKKVQRSLEVYNTLISLTISNELNLVRSITTSAQVAREFASLRDFETGNHLERMAHYSRLIARELAPRYDLSDEYIEHLYLFAPLHDIGKIGIPDSILLKSGGLNPEERALMNTHVQKGIDVLERMIGEFGLNTLPDSQVMRNVVAGHHECLDGSGYPNGLKGVEIALEARIIAVADILDALTSHRPYKEPWSVKAAICELERLVERGKLDGDCVQALKCHLPEVNTIRDRFKDS</sequence>
<accession>A0A2P7MZ34</accession>
<dbReference type="InterPro" id="IPR052020">
    <property type="entry name" value="Cyclic_di-GMP/3'3'-cGAMP_PDE"/>
</dbReference>
<gene>
    <name evidence="2" type="ORF">C7K55_03310</name>
</gene>
<evidence type="ECO:0000313" key="2">
    <source>
        <dbReference type="EMBL" id="PSJ06498.1"/>
    </source>
</evidence>
<dbReference type="PANTHER" id="PTHR45228:SF1">
    <property type="entry name" value="CYCLIC DI-GMP PHOSPHODIESTERASE TM_0186"/>
    <property type="match status" value="1"/>
</dbReference>
<dbReference type="SUPFAM" id="SSF109604">
    <property type="entry name" value="HD-domain/PDEase-like"/>
    <property type="match status" value="1"/>
</dbReference>
<organism evidence="2 3">
    <name type="scientific">Cyanobium usitatum str. Tous</name>
    <dbReference type="NCBI Taxonomy" id="2116684"/>
    <lineage>
        <taxon>Bacteria</taxon>
        <taxon>Bacillati</taxon>
        <taxon>Cyanobacteriota</taxon>
        <taxon>Cyanophyceae</taxon>
        <taxon>Synechococcales</taxon>
        <taxon>Prochlorococcaceae</taxon>
        <taxon>Cyanobium</taxon>
    </lineage>
</organism>
<dbReference type="SMART" id="SM00471">
    <property type="entry name" value="HDc"/>
    <property type="match status" value="1"/>
</dbReference>
<dbReference type="RefSeq" id="WP_106502005.1">
    <property type="nucleotide sequence ID" value="NZ_PXXO01000003.1"/>
</dbReference>
<dbReference type="PANTHER" id="PTHR45228">
    <property type="entry name" value="CYCLIC DI-GMP PHOSPHODIESTERASE TM_0186-RELATED"/>
    <property type="match status" value="1"/>
</dbReference>
<dbReference type="Proteomes" id="UP000243002">
    <property type="component" value="Unassembled WGS sequence"/>
</dbReference>
<dbReference type="InterPro" id="IPR003607">
    <property type="entry name" value="HD/PDEase_dom"/>
</dbReference>
<dbReference type="InterPro" id="IPR037522">
    <property type="entry name" value="HD_GYP_dom"/>
</dbReference>
<dbReference type="InterPro" id="IPR029016">
    <property type="entry name" value="GAF-like_dom_sf"/>
</dbReference>
<protein>
    <submittedName>
        <fullName evidence="2">Phosphohydrolase</fullName>
    </submittedName>
</protein>
<evidence type="ECO:0000313" key="3">
    <source>
        <dbReference type="Proteomes" id="UP000243002"/>
    </source>
</evidence>
<dbReference type="EMBL" id="PXXO01000003">
    <property type="protein sequence ID" value="PSJ06498.1"/>
    <property type="molecule type" value="Genomic_DNA"/>
</dbReference>
<feature type="domain" description="HD-GYP" evidence="1">
    <location>
        <begin position="176"/>
        <end position="385"/>
    </location>
</feature>
<dbReference type="AlphaFoldDB" id="A0A2P7MZ34"/>
<dbReference type="PROSITE" id="PS51832">
    <property type="entry name" value="HD_GYP"/>
    <property type="match status" value="1"/>
</dbReference>
<dbReference type="CDD" id="cd00077">
    <property type="entry name" value="HDc"/>
    <property type="match status" value="1"/>
</dbReference>
<proteinExistence type="predicted"/>
<dbReference type="OrthoDB" id="9804747at2"/>
<dbReference type="Gene3D" id="3.30.450.40">
    <property type="match status" value="1"/>
</dbReference>
<evidence type="ECO:0000259" key="1">
    <source>
        <dbReference type="PROSITE" id="PS51832"/>
    </source>
</evidence>
<dbReference type="Pfam" id="PF13487">
    <property type="entry name" value="HD_5"/>
    <property type="match status" value="1"/>
</dbReference>
<dbReference type="SUPFAM" id="SSF55781">
    <property type="entry name" value="GAF domain-like"/>
    <property type="match status" value="1"/>
</dbReference>
<comment type="caution">
    <text evidence="2">The sequence shown here is derived from an EMBL/GenBank/DDBJ whole genome shotgun (WGS) entry which is preliminary data.</text>
</comment>
<keyword evidence="3" id="KW-1185">Reference proteome</keyword>